<evidence type="ECO:0000256" key="1">
    <source>
        <dbReference type="ARBA" id="ARBA00022517"/>
    </source>
</evidence>
<accession>A0A5C0SE46</accession>
<dbReference type="CDD" id="cd16332">
    <property type="entry name" value="Prp-like"/>
    <property type="match status" value="1"/>
</dbReference>
<protein>
    <recommendedName>
        <fullName evidence="6">Ribosomal processing cysteine protease Prp</fullName>
    </recommendedName>
</protein>
<dbReference type="AlphaFoldDB" id="A0A5C0SE46"/>
<dbReference type="GO" id="GO:0006508">
    <property type="term" value="P:proteolysis"/>
    <property type="evidence" value="ECO:0007669"/>
    <property type="project" value="UniProtKB-KW"/>
</dbReference>
<reference evidence="7 8" key="1">
    <citation type="submission" date="2019-07" db="EMBL/GenBank/DDBJ databases">
        <title>Complete genome of Crassaminicella thermophila SY095.</title>
        <authorList>
            <person name="Li X."/>
        </authorList>
    </citation>
    <scope>NUCLEOTIDE SEQUENCE [LARGE SCALE GENOMIC DNA]</scope>
    <source>
        <strain evidence="7 8">SY095</strain>
    </source>
</reference>
<dbReference type="Pfam" id="PF04327">
    <property type="entry name" value="Peptidase_Prp"/>
    <property type="match status" value="1"/>
</dbReference>
<dbReference type="RefSeq" id="WP_148809191.1">
    <property type="nucleotide sequence ID" value="NZ_CP042243.1"/>
</dbReference>
<dbReference type="Proteomes" id="UP000324646">
    <property type="component" value="Chromosome"/>
</dbReference>
<keyword evidence="8" id="KW-1185">Reference proteome</keyword>
<dbReference type="KEGG" id="crs:FQB35_06420"/>
<sequence length="110" mass="12666">MIKIHIYRDQEKNIMQYSVEGHANAAEYGSDIVCASISILTQTTMLALYELLSIDIAYEIEDGWLYCKLPDNLSNDIREKANLILDTMIIGIKGTQGMYQEYIEFYDEEV</sequence>
<keyword evidence="2 7" id="KW-0645">Protease</keyword>
<evidence type="ECO:0000256" key="4">
    <source>
        <dbReference type="ARBA" id="ARBA00022807"/>
    </source>
</evidence>
<dbReference type="OrthoDB" id="48998at2"/>
<dbReference type="PANTHER" id="PTHR39178">
    <property type="entry name" value="HYPOTHETICAL RIBOSOME-ASSOCIATED PROTEIN"/>
    <property type="match status" value="1"/>
</dbReference>
<evidence type="ECO:0000256" key="3">
    <source>
        <dbReference type="ARBA" id="ARBA00022801"/>
    </source>
</evidence>
<organism evidence="7 8">
    <name type="scientific">Crassaminicella thermophila</name>
    <dbReference type="NCBI Taxonomy" id="2599308"/>
    <lineage>
        <taxon>Bacteria</taxon>
        <taxon>Bacillati</taxon>
        <taxon>Bacillota</taxon>
        <taxon>Clostridia</taxon>
        <taxon>Eubacteriales</taxon>
        <taxon>Clostridiaceae</taxon>
        <taxon>Crassaminicella</taxon>
    </lineage>
</organism>
<evidence type="ECO:0000256" key="6">
    <source>
        <dbReference type="ARBA" id="ARBA00044538"/>
    </source>
</evidence>
<dbReference type="Gene3D" id="3.30.70.1490">
    <property type="entry name" value="Cysteine protease Prp"/>
    <property type="match status" value="1"/>
</dbReference>
<proteinExistence type="inferred from homology"/>
<comment type="similarity">
    <text evidence="5">Belongs to the Prp family.</text>
</comment>
<evidence type="ECO:0000313" key="8">
    <source>
        <dbReference type="Proteomes" id="UP000324646"/>
    </source>
</evidence>
<dbReference type="GO" id="GO:0008234">
    <property type="term" value="F:cysteine-type peptidase activity"/>
    <property type="evidence" value="ECO:0007669"/>
    <property type="project" value="UniProtKB-KW"/>
</dbReference>
<dbReference type="PANTHER" id="PTHR39178:SF1">
    <property type="entry name" value="RIBOSOMAL-PROCESSING CYSTEINE PROTEASE PRP"/>
    <property type="match status" value="1"/>
</dbReference>
<evidence type="ECO:0000256" key="5">
    <source>
        <dbReference type="ARBA" id="ARBA00044503"/>
    </source>
</evidence>
<gene>
    <name evidence="7" type="ORF">FQB35_06420</name>
</gene>
<dbReference type="InterPro" id="IPR007422">
    <property type="entry name" value="Peptidase_Prp"/>
</dbReference>
<dbReference type="EMBL" id="CP042243">
    <property type="protein sequence ID" value="QEK12036.1"/>
    <property type="molecule type" value="Genomic_DNA"/>
</dbReference>
<keyword evidence="4" id="KW-0788">Thiol protease</keyword>
<dbReference type="SUPFAM" id="SSF118010">
    <property type="entry name" value="TM1457-like"/>
    <property type="match status" value="1"/>
</dbReference>
<dbReference type="GO" id="GO:0042254">
    <property type="term" value="P:ribosome biogenesis"/>
    <property type="evidence" value="ECO:0007669"/>
    <property type="project" value="UniProtKB-KW"/>
</dbReference>
<keyword evidence="1" id="KW-0690">Ribosome biogenesis</keyword>
<evidence type="ECO:0000256" key="2">
    <source>
        <dbReference type="ARBA" id="ARBA00022670"/>
    </source>
</evidence>
<dbReference type="InterPro" id="IPR036764">
    <property type="entry name" value="Peptidase_Prp_sf"/>
</dbReference>
<evidence type="ECO:0000313" key="7">
    <source>
        <dbReference type="EMBL" id="QEK12036.1"/>
    </source>
</evidence>
<keyword evidence="3" id="KW-0378">Hydrolase</keyword>
<name>A0A5C0SE46_CRATE</name>